<dbReference type="AlphaFoldDB" id="G2XWT6"/>
<name>G2XWT6_BOTF4</name>
<sequence>MAGGSEKNHLVDVGHHPLFVQWSVAMISIAKAPPPFFFLLDLPVKSLTQL</sequence>
<dbReference type="Proteomes" id="UP000008177">
    <property type="component" value="Unplaced contigs"/>
</dbReference>
<organism evidence="1 2">
    <name type="scientific">Botryotinia fuckeliana (strain T4)</name>
    <name type="common">Noble rot fungus</name>
    <name type="synonym">Botrytis cinerea</name>
    <dbReference type="NCBI Taxonomy" id="999810"/>
    <lineage>
        <taxon>Eukaryota</taxon>
        <taxon>Fungi</taxon>
        <taxon>Dikarya</taxon>
        <taxon>Ascomycota</taxon>
        <taxon>Pezizomycotina</taxon>
        <taxon>Leotiomycetes</taxon>
        <taxon>Helotiales</taxon>
        <taxon>Sclerotiniaceae</taxon>
        <taxon>Botrytis</taxon>
    </lineage>
</organism>
<dbReference type="HOGENOM" id="CLU_3124780_0_0_1"/>
<reference evidence="2" key="1">
    <citation type="journal article" date="2011" name="PLoS Genet.">
        <title>Genomic analysis of the necrotrophic fungal pathogens Sclerotinia sclerotiorum and Botrytis cinerea.</title>
        <authorList>
            <person name="Amselem J."/>
            <person name="Cuomo C.A."/>
            <person name="van Kan J.A."/>
            <person name="Viaud M."/>
            <person name="Benito E.P."/>
            <person name="Couloux A."/>
            <person name="Coutinho P.M."/>
            <person name="de Vries R.P."/>
            <person name="Dyer P.S."/>
            <person name="Fillinger S."/>
            <person name="Fournier E."/>
            <person name="Gout L."/>
            <person name="Hahn M."/>
            <person name="Kohn L."/>
            <person name="Lapalu N."/>
            <person name="Plummer K.M."/>
            <person name="Pradier J.M."/>
            <person name="Quevillon E."/>
            <person name="Sharon A."/>
            <person name="Simon A."/>
            <person name="ten Have A."/>
            <person name="Tudzynski B."/>
            <person name="Tudzynski P."/>
            <person name="Wincker P."/>
            <person name="Andrew M."/>
            <person name="Anthouard V."/>
            <person name="Beever R.E."/>
            <person name="Beffa R."/>
            <person name="Benoit I."/>
            <person name="Bouzid O."/>
            <person name="Brault B."/>
            <person name="Chen Z."/>
            <person name="Choquer M."/>
            <person name="Collemare J."/>
            <person name="Cotton P."/>
            <person name="Danchin E.G."/>
            <person name="Da Silva C."/>
            <person name="Gautier A."/>
            <person name="Giraud C."/>
            <person name="Giraud T."/>
            <person name="Gonzalez C."/>
            <person name="Grossetete S."/>
            <person name="Guldener U."/>
            <person name="Henrissat B."/>
            <person name="Howlett B.J."/>
            <person name="Kodira C."/>
            <person name="Kretschmer M."/>
            <person name="Lappartient A."/>
            <person name="Leroch M."/>
            <person name="Levis C."/>
            <person name="Mauceli E."/>
            <person name="Neuveglise C."/>
            <person name="Oeser B."/>
            <person name="Pearson M."/>
            <person name="Poulain J."/>
            <person name="Poussereau N."/>
            <person name="Quesneville H."/>
            <person name="Rascle C."/>
            <person name="Schumacher J."/>
            <person name="Segurens B."/>
            <person name="Sexton A."/>
            <person name="Silva E."/>
            <person name="Sirven C."/>
            <person name="Soanes D.M."/>
            <person name="Talbot N.J."/>
            <person name="Templeton M."/>
            <person name="Yandava C."/>
            <person name="Yarden O."/>
            <person name="Zeng Q."/>
            <person name="Rollins J.A."/>
            <person name="Lebrun M.H."/>
            <person name="Dickman M."/>
        </authorList>
    </citation>
    <scope>NUCLEOTIDE SEQUENCE [LARGE SCALE GENOMIC DNA]</scope>
    <source>
        <strain evidence="2">T4</strain>
    </source>
</reference>
<evidence type="ECO:0000313" key="1">
    <source>
        <dbReference type="EMBL" id="CCD44956.1"/>
    </source>
</evidence>
<dbReference type="EMBL" id="FQ790272">
    <property type="protein sequence ID" value="CCD44956.1"/>
    <property type="molecule type" value="Genomic_DNA"/>
</dbReference>
<evidence type="ECO:0000313" key="2">
    <source>
        <dbReference type="Proteomes" id="UP000008177"/>
    </source>
</evidence>
<gene>
    <name evidence="1" type="ORF">BofuT4_uP053050.1</name>
</gene>
<protein>
    <submittedName>
        <fullName evidence="1">Uncharacterized protein</fullName>
    </submittedName>
</protein>
<dbReference type="InParanoid" id="G2XWT6"/>
<proteinExistence type="predicted"/>
<accession>G2XWT6</accession>